<gene>
    <name evidence="2" type="ORF">Rsub_02646</name>
</gene>
<dbReference type="STRING" id="307507.A0A2V0NTE6"/>
<evidence type="ECO:0000256" key="1">
    <source>
        <dbReference type="SAM" id="MobiDB-lite"/>
    </source>
</evidence>
<keyword evidence="3" id="KW-1185">Reference proteome</keyword>
<organism evidence="2 3">
    <name type="scientific">Raphidocelis subcapitata</name>
    <dbReference type="NCBI Taxonomy" id="307507"/>
    <lineage>
        <taxon>Eukaryota</taxon>
        <taxon>Viridiplantae</taxon>
        <taxon>Chlorophyta</taxon>
        <taxon>core chlorophytes</taxon>
        <taxon>Chlorophyceae</taxon>
        <taxon>CS clade</taxon>
        <taxon>Sphaeropleales</taxon>
        <taxon>Selenastraceae</taxon>
        <taxon>Raphidocelis</taxon>
    </lineage>
</organism>
<protein>
    <recommendedName>
        <fullName evidence="4">Mediator of RNA polymerase II transcription subunit 8</fullName>
    </recommendedName>
</protein>
<dbReference type="Proteomes" id="UP000247498">
    <property type="component" value="Unassembled WGS sequence"/>
</dbReference>
<reference evidence="2 3" key="1">
    <citation type="journal article" date="2018" name="Sci. Rep.">
        <title>Raphidocelis subcapitata (=Pseudokirchneriella subcapitata) provides an insight into genome evolution and environmental adaptations in the Sphaeropleales.</title>
        <authorList>
            <person name="Suzuki S."/>
            <person name="Yamaguchi H."/>
            <person name="Nakajima N."/>
            <person name="Kawachi M."/>
        </authorList>
    </citation>
    <scope>NUCLEOTIDE SEQUENCE [LARGE SCALE GENOMIC DNA]</scope>
    <source>
        <strain evidence="2 3">NIES-35</strain>
    </source>
</reference>
<proteinExistence type="predicted"/>
<comment type="caution">
    <text evidence="2">The sequence shown here is derived from an EMBL/GenBank/DDBJ whole genome shotgun (WGS) entry which is preliminary data.</text>
</comment>
<dbReference type="OrthoDB" id="534569at2759"/>
<feature type="region of interest" description="Disordered" evidence="1">
    <location>
        <begin position="177"/>
        <end position="208"/>
    </location>
</feature>
<dbReference type="InParanoid" id="A0A2V0NTE6"/>
<evidence type="ECO:0000313" key="2">
    <source>
        <dbReference type="EMBL" id="GBF89942.1"/>
    </source>
</evidence>
<accession>A0A2V0NTE6</accession>
<sequence length="243" mass="24814">MAAAAPATAGADQLLQMCFGPGDRELNLSAVMSRVGDLRRSLDTVAADMAEGRGAHWAAFLDRLAVINVQHMQVVAQLRPLLRQYAAFPKFIDSAQVEGEVPSLLASRLLPEQEAEEGEARARLLGPSQQPELVLAAAEQQLEGLRAAGPQRKAVEGLHSQIQRAIAEQQAARARGAAAAGGAARGAPGAGQKRARGGSGGGGDAAAAAADDPLLRDLASGAAYRQQFNATAGGGGGGGAQKK</sequence>
<evidence type="ECO:0000313" key="3">
    <source>
        <dbReference type="Proteomes" id="UP000247498"/>
    </source>
</evidence>
<name>A0A2V0NTE6_9CHLO</name>
<feature type="compositionally biased region" description="Low complexity" evidence="1">
    <location>
        <begin position="177"/>
        <end position="192"/>
    </location>
</feature>
<dbReference type="AlphaFoldDB" id="A0A2V0NTE6"/>
<dbReference type="EMBL" id="BDRX01000013">
    <property type="protein sequence ID" value="GBF89942.1"/>
    <property type="molecule type" value="Genomic_DNA"/>
</dbReference>
<evidence type="ECO:0008006" key="4">
    <source>
        <dbReference type="Google" id="ProtNLM"/>
    </source>
</evidence>